<dbReference type="NCBIfam" id="TIGR02359">
    <property type="entry name" value="thiW"/>
    <property type="match status" value="1"/>
</dbReference>
<feature type="transmembrane region" description="Helical" evidence="1">
    <location>
        <begin position="95"/>
        <end position="113"/>
    </location>
</feature>
<keyword evidence="1" id="KW-1133">Transmembrane helix</keyword>
<sequence>MFKTQTLTETAIFVAIGVIGSTFLAINIGPYRALFIQHLLNVILAVFYGTNRAVTVSFTVALLRNLLGIGTLFAFPGGMIGACLAGLFYRIKPSIYTAVMGELIGTGLIAAVVSRQMSQLLTGEALSLFFFVPGFFISSATGSFIALLLYIRKGALLQRIFKRTPIDFSNTQTK</sequence>
<accession>A0A1I5P1I5</accession>
<dbReference type="Proteomes" id="UP000242243">
    <property type="component" value="Unassembled WGS sequence"/>
</dbReference>
<dbReference type="InterPro" id="IPR012652">
    <property type="entry name" value="ThiW"/>
</dbReference>
<feature type="transmembrane region" description="Helical" evidence="1">
    <location>
        <begin position="35"/>
        <end position="54"/>
    </location>
</feature>
<dbReference type="PIRSF" id="PIRSF024534">
    <property type="entry name" value="ThiW"/>
    <property type="match status" value="1"/>
</dbReference>
<keyword evidence="1" id="KW-0812">Transmembrane</keyword>
<feature type="transmembrane region" description="Helical" evidence="1">
    <location>
        <begin position="66"/>
        <end position="89"/>
    </location>
</feature>
<evidence type="ECO:0000313" key="5">
    <source>
        <dbReference type="Proteomes" id="UP000321547"/>
    </source>
</evidence>
<dbReference type="AlphaFoldDB" id="A0A1I5P1I5"/>
<dbReference type="OrthoDB" id="5516776at2"/>
<reference evidence="2 5" key="2">
    <citation type="submission" date="2019-07" db="EMBL/GenBank/DDBJ databases">
        <title>Whole genome shotgun sequence of Halolactibacillus halophilus NBRC 100868.</title>
        <authorList>
            <person name="Hosoyama A."/>
            <person name="Uohara A."/>
            <person name="Ohji S."/>
            <person name="Ichikawa N."/>
        </authorList>
    </citation>
    <scope>NUCLEOTIDE SEQUENCE [LARGE SCALE GENOMIC DNA]</scope>
    <source>
        <strain evidence="2 5">NBRC 100868</strain>
    </source>
</reference>
<proteinExistence type="predicted"/>
<evidence type="ECO:0000313" key="2">
    <source>
        <dbReference type="EMBL" id="GEM01558.1"/>
    </source>
</evidence>
<dbReference type="EMBL" id="BJWI01000011">
    <property type="protein sequence ID" value="GEM01558.1"/>
    <property type="molecule type" value="Genomic_DNA"/>
</dbReference>
<evidence type="ECO:0000313" key="3">
    <source>
        <dbReference type="EMBL" id="SFP27356.1"/>
    </source>
</evidence>
<evidence type="ECO:0000313" key="4">
    <source>
        <dbReference type="Proteomes" id="UP000242243"/>
    </source>
</evidence>
<dbReference type="Gene3D" id="1.10.1760.20">
    <property type="match status" value="1"/>
</dbReference>
<dbReference type="STRING" id="306540.SAMN05421839_1126"/>
<feature type="transmembrane region" description="Helical" evidence="1">
    <location>
        <begin position="12"/>
        <end position="29"/>
    </location>
</feature>
<dbReference type="Pfam" id="PF09512">
    <property type="entry name" value="ThiW"/>
    <property type="match status" value="1"/>
</dbReference>
<reference evidence="3 4" key="1">
    <citation type="submission" date="2016-10" db="EMBL/GenBank/DDBJ databases">
        <authorList>
            <person name="de Groot N.N."/>
        </authorList>
    </citation>
    <scope>NUCLEOTIDE SEQUENCE [LARGE SCALE GENOMIC DNA]</scope>
    <source>
        <strain evidence="3 4">DSM 17073</strain>
    </source>
</reference>
<organism evidence="3 4">
    <name type="scientific">Halolactibacillus halophilus</name>
    <dbReference type="NCBI Taxonomy" id="306540"/>
    <lineage>
        <taxon>Bacteria</taxon>
        <taxon>Bacillati</taxon>
        <taxon>Bacillota</taxon>
        <taxon>Bacilli</taxon>
        <taxon>Bacillales</taxon>
        <taxon>Bacillaceae</taxon>
        <taxon>Halolactibacillus</taxon>
    </lineage>
</organism>
<feature type="transmembrane region" description="Helical" evidence="1">
    <location>
        <begin position="125"/>
        <end position="151"/>
    </location>
</feature>
<dbReference type="EMBL" id="FOXC01000012">
    <property type="protein sequence ID" value="SFP27356.1"/>
    <property type="molecule type" value="Genomic_DNA"/>
</dbReference>
<evidence type="ECO:0000256" key="1">
    <source>
        <dbReference type="SAM" id="Phobius"/>
    </source>
</evidence>
<dbReference type="RefSeq" id="WP_089831361.1">
    <property type="nucleotide sequence ID" value="NZ_BJWI01000011.1"/>
</dbReference>
<keyword evidence="1" id="KW-0472">Membrane</keyword>
<name>A0A1I5P1I5_9BACI</name>
<dbReference type="Proteomes" id="UP000321547">
    <property type="component" value="Unassembled WGS sequence"/>
</dbReference>
<protein>
    <submittedName>
        <fullName evidence="3">Energy coupling factor transporter S component ThiW</fullName>
    </submittedName>
</protein>
<keyword evidence="5" id="KW-1185">Reference proteome</keyword>
<gene>
    <name evidence="2" type="ORF">HHA03_10900</name>
    <name evidence="3" type="ORF">SAMN05421839_1126</name>
</gene>